<dbReference type="InterPro" id="IPR002885">
    <property type="entry name" value="PPR_rpt"/>
</dbReference>
<dbReference type="FunFam" id="1.25.40.10:FF:000031">
    <property type="entry name" value="Pentatricopeptide repeat-containing protein mitochondrial"/>
    <property type="match status" value="1"/>
</dbReference>
<accession>W1NW56</accession>
<dbReference type="HOGENOM" id="CLU_002706_0_3_1"/>
<feature type="repeat" description="PPR" evidence="2">
    <location>
        <begin position="187"/>
        <end position="221"/>
    </location>
</feature>
<evidence type="ECO:0008006" key="5">
    <source>
        <dbReference type="Google" id="ProtNLM"/>
    </source>
</evidence>
<evidence type="ECO:0000313" key="4">
    <source>
        <dbReference type="Proteomes" id="UP000017836"/>
    </source>
</evidence>
<dbReference type="InterPro" id="IPR011990">
    <property type="entry name" value="TPR-like_helical_dom_sf"/>
</dbReference>
<protein>
    <recommendedName>
        <fullName evidence="5">Pentacotripeptide-repeat region of PRORP domain-containing protein</fullName>
    </recommendedName>
</protein>
<dbReference type="Gramene" id="ERM99510">
    <property type="protein sequence ID" value="ERM99510"/>
    <property type="gene ID" value="AMTR_s00088p00046850"/>
</dbReference>
<dbReference type="PROSITE" id="PS51375">
    <property type="entry name" value="PPR"/>
    <property type="match status" value="4"/>
</dbReference>
<feature type="repeat" description="PPR" evidence="2">
    <location>
        <begin position="288"/>
        <end position="322"/>
    </location>
</feature>
<organism evidence="3 4">
    <name type="scientific">Amborella trichopoda</name>
    <dbReference type="NCBI Taxonomy" id="13333"/>
    <lineage>
        <taxon>Eukaryota</taxon>
        <taxon>Viridiplantae</taxon>
        <taxon>Streptophyta</taxon>
        <taxon>Embryophyta</taxon>
        <taxon>Tracheophyta</taxon>
        <taxon>Spermatophyta</taxon>
        <taxon>Magnoliopsida</taxon>
        <taxon>Amborellales</taxon>
        <taxon>Amborellaceae</taxon>
        <taxon>Amborella</taxon>
    </lineage>
</organism>
<dbReference type="Pfam" id="PF01535">
    <property type="entry name" value="PPR"/>
    <property type="match status" value="1"/>
</dbReference>
<dbReference type="FunFam" id="1.25.40.10:FF:000344">
    <property type="entry name" value="Pentatricopeptide repeat-containing protein"/>
    <property type="match status" value="1"/>
</dbReference>
<dbReference type="AlphaFoldDB" id="W1NW56"/>
<keyword evidence="1" id="KW-0677">Repeat</keyword>
<dbReference type="PANTHER" id="PTHR47926">
    <property type="entry name" value="PENTATRICOPEPTIDE REPEAT-CONTAINING PROTEIN"/>
    <property type="match status" value="1"/>
</dbReference>
<feature type="repeat" description="PPR" evidence="2">
    <location>
        <begin position="88"/>
        <end position="118"/>
    </location>
</feature>
<dbReference type="GO" id="GO:0003723">
    <property type="term" value="F:RNA binding"/>
    <property type="evidence" value="ECO:0007669"/>
    <property type="project" value="InterPro"/>
</dbReference>
<dbReference type="InterPro" id="IPR046960">
    <property type="entry name" value="PPR_At4g14850-like_plant"/>
</dbReference>
<keyword evidence="4" id="KW-1185">Reference proteome</keyword>
<dbReference type="eggNOG" id="KOG4197">
    <property type="taxonomic scope" value="Eukaryota"/>
</dbReference>
<sequence length="378" mass="41893">MFTRRATTRLARQLLDETFQRTQLPCNSTMASLISHGHFEEALQCFIDMPKPCARAHVQALNACSSLSNPWLGRQVHARLVHGLAPMNPFVLNALLGMYAKCGGIKAARQIFDEMPQRNVVSWNAMIAAYLKNSLPRESLNVFLEMKKYRVQPDAITLSSALTAYLRLGFVMEASDLFDGMTENERDGVSWTAMISGYVQNGVYGQALKLFVKMLGSSVRPDSFTLSSVVSACAGLACVEIGKAIHAQAMAIGFQSDLLVSSALLNMYAKCGEVGDSWVLFELMRVRNVVSWNAMITGFAQNGRDMDAIVLYEKMLQSHIKPDDITFVGVLSACGHERLLDEGLRLDFMNKRITFESGGQTLREWLPSVDPIFEVVAN</sequence>
<proteinExistence type="predicted"/>
<dbReference type="PANTHER" id="PTHR47926:SF533">
    <property type="entry name" value="DYW DOMAIN-CONTAINING PROTEIN"/>
    <property type="match status" value="1"/>
</dbReference>
<evidence type="ECO:0000256" key="2">
    <source>
        <dbReference type="PROSITE-ProRule" id="PRU00708"/>
    </source>
</evidence>
<reference evidence="4" key="1">
    <citation type="journal article" date="2013" name="Science">
        <title>The Amborella genome and the evolution of flowering plants.</title>
        <authorList>
            <consortium name="Amborella Genome Project"/>
        </authorList>
    </citation>
    <scope>NUCLEOTIDE SEQUENCE [LARGE SCALE GENOMIC DNA]</scope>
</reference>
<dbReference type="Pfam" id="PF13041">
    <property type="entry name" value="PPR_2"/>
    <property type="match status" value="3"/>
</dbReference>
<name>W1NW56_AMBTC</name>
<gene>
    <name evidence="3" type="ORF">AMTR_s00088p00046850</name>
</gene>
<dbReference type="EMBL" id="KI394998">
    <property type="protein sequence ID" value="ERM99510.1"/>
    <property type="molecule type" value="Genomic_DNA"/>
</dbReference>
<evidence type="ECO:0000256" key="1">
    <source>
        <dbReference type="ARBA" id="ARBA00022737"/>
    </source>
</evidence>
<dbReference type="OMA" id="NAYCHAS"/>
<feature type="repeat" description="PPR" evidence="2">
    <location>
        <begin position="119"/>
        <end position="153"/>
    </location>
</feature>
<dbReference type="GO" id="GO:0009451">
    <property type="term" value="P:RNA modification"/>
    <property type="evidence" value="ECO:0007669"/>
    <property type="project" value="InterPro"/>
</dbReference>
<dbReference type="NCBIfam" id="TIGR00756">
    <property type="entry name" value="PPR"/>
    <property type="match status" value="3"/>
</dbReference>
<dbReference type="Gene3D" id="1.25.40.10">
    <property type="entry name" value="Tetratricopeptide repeat domain"/>
    <property type="match status" value="2"/>
</dbReference>
<evidence type="ECO:0000313" key="3">
    <source>
        <dbReference type="EMBL" id="ERM99510.1"/>
    </source>
</evidence>
<dbReference type="Proteomes" id="UP000017836">
    <property type="component" value="Unassembled WGS sequence"/>
</dbReference>